<evidence type="ECO:0000256" key="3">
    <source>
        <dbReference type="ARBA" id="ARBA00023082"/>
    </source>
</evidence>
<organism evidence="8 9">
    <name type="scientific">Deinococcus cellulosilyticus (strain DSM 18568 / NBRC 106333 / KACC 11606 / 5516J-15)</name>
    <dbReference type="NCBI Taxonomy" id="1223518"/>
    <lineage>
        <taxon>Bacteria</taxon>
        <taxon>Thermotogati</taxon>
        <taxon>Deinococcota</taxon>
        <taxon>Deinococci</taxon>
        <taxon>Deinococcales</taxon>
        <taxon>Deinococcaceae</taxon>
        <taxon>Deinococcus</taxon>
    </lineage>
</organism>
<evidence type="ECO:0000259" key="7">
    <source>
        <dbReference type="Pfam" id="PF04545"/>
    </source>
</evidence>
<accession>A0A511N7Y9</accession>
<dbReference type="GO" id="GO:0000428">
    <property type="term" value="C:DNA-directed RNA polymerase complex"/>
    <property type="evidence" value="ECO:0007669"/>
    <property type="project" value="UniProtKB-KW"/>
</dbReference>
<feature type="domain" description="RNA polymerase sigma-70 region 2" evidence="6">
    <location>
        <begin position="36"/>
        <end position="103"/>
    </location>
</feature>
<evidence type="ECO:0000256" key="2">
    <source>
        <dbReference type="ARBA" id="ARBA00023015"/>
    </source>
</evidence>
<evidence type="ECO:0000313" key="8">
    <source>
        <dbReference type="EMBL" id="GEM48944.1"/>
    </source>
</evidence>
<dbReference type="PANTHER" id="PTHR43133:SF62">
    <property type="entry name" value="RNA POLYMERASE SIGMA FACTOR SIGZ"/>
    <property type="match status" value="1"/>
</dbReference>
<dbReference type="Pfam" id="PF04542">
    <property type="entry name" value="Sigma70_r2"/>
    <property type="match status" value="1"/>
</dbReference>
<dbReference type="EMBL" id="BJXB01000026">
    <property type="protein sequence ID" value="GEM48944.1"/>
    <property type="molecule type" value="Genomic_DNA"/>
</dbReference>
<dbReference type="Gene3D" id="1.10.10.10">
    <property type="entry name" value="Winged helix-like DNA-binding domain superfamily/Winged helix DNA-binding domain"/>
    <property type="match status" value="1"/>
</dbReference>
<dbReference type="InterPro" id="IPR007627">
    <property type="entry name" value="RNA_pol_sigma70_r2"/>
</dbReference>
<keyword evidence="9" id="KW-1185">Reference proteome</keyword>
<comment type="similarity">
    <text evidence="1">Belongs to the sigma-70 factor family. ECF subfamily.</text>
</comment>
<keyword evidence="3" id="KW-0731">Sigma factor</keyword>
<dbReference type="GO" id="GO:0006352">
    <property type="term" value="P:DNA-templated transcription initiation"/>
    <property type="evidence" value="ECO:0007669"/>
    <property type="project" value="InterPro"/>
</dbReference>
<dbReference type="PANTHER" id="PTHR43133">
    <property type="entry name" value="RNA POLYMERASE ECF-TYPE SIGMA FACTO"/>
    <property type="match status" value="1"/>
</dbReference>
<protein>
    <submittedName>
        <fullName evidence="8">DNA-directed RNA polymerase sigma-70 factor</fullName>
    </submittedName>
</protein>
<dbReference type="Proteomes" id="UP000321306">
    <property type="component" value="Unassembled WGS sequence"/>
</dbReference>
<dbReference type="OrthoDB" id="9784984at2"/>
<keyword evidence="8" id="KW-0240">DNA-directed RNA polymerase</keyword>
<keyword evidence="5" id="KW-0804">Transcription</keyword>
<dbReference type="Pfam" id="PF04545">
    <property type="entry name" value="Sigma70_r4"/>
    <property type="match status" value="1"/>
</dbReference>
<proteinExistence type="inferred from homology"/>
<dbReference type="InterPro" id="IPR013325">
    <property type="entry name" value="RNA_pol_sigma_r2"/>
</dbReference>
<dbReference type="CDD" id="cd06171">
    <property type="entry name" value="Sigma70_r4"/>
    <property type="match status" value="1"/>
</dbReference>
<dbReference type="InterPro" id="IPR014284">
    <property type="entry name" value="RNA_pol_sigma-70_dom"/>
</dbReference>
<dbReference type="AlphaFoldDB" id="A0A511N7Y9"/>
<evidence type="ECO:0000256" key="4">
    <source>
        <dbReference type="ARBA" id="ARBA00023125"/>
    </source>
</evidence>
<dbReference type="InterPro" id="IPR013324">
    <property type="entry name" value="RNA_pol_sigma_r3/r4-like"/>
</dbReference>
<dbReference type="InterPro" id="IPR036388">
    <property type="entry name" value="WH-like_DNA-bd_sf"/>
</dbReference>
<dbReference type="Gene3D" id="1.10.1740.10">
    <property type="match status" value="1"/>
</dbReference>
<sequence>MLTFPARTLMKMPTPISDAELIVRFEKRDESALSELYDRYVNAAYGLALRTLEDQDAAQEVVQDAFLKIWNQPRSFDPSRASFAAFFMTMVRNLAIDTLRKRKYEGDIYNEEGELLPFEDQNLSLQERAELGALGDRVRHALSQLSAAHRETVERAYFKGESREEIALAMGVPVGTVKSRLKYALDRLKDHLKGIADEV</sequence>
<dbReference type="GO" id="GO:0003677">
    <property type="term" value="F:DNA binding"/>
    <property type="evidence" value="ECO:0007669"/>
    <property type="project" value="UniProtKB-KW"/>
</dbReference>
<evidence type="ECO:0000256" key="1">
    <source>
        <dbReference type="ARBA" id="ARBA00010641"/>
    </source>
</evidence>
<dbReference type="InterPro" id="IPR007630">
    <property type="entry name" value="RNA_pol_sigma70_r4"/>
</dbReference>
<evidence type="ECO:0000259" key="6">
    <source>
        <dbReference type="Pfam" id="PF04542"/>
    </source>
</evidence>
<evidence type="ECO:0000256" key="5">
    <source>
        <dbReference type="ARBA" id="ARBA00023163"/>
    </source>
</evidence>
<reference evidence="8 9" key="1">
    <citation type="submission" date="2019-07" db="EMBL/GenBank/DDBJ databases">
        <title>Whole genome shotgun sequence of Deinococcus cellulosilyticus NBRC 106333.</title>
        <authorList>
            <person name="Hosoyama A."/>
            <person name="Uohara A."/>
            <person name="Ohji S."/>
            <person name="Ichikawa N."/>
        </authorList>
    </citation>
    <scope>NUCLEOTIDE SEQUENCE [LARGE SCALE GENOMIC DNA]</scope>
    <source>
        <strain evidence="8 9">NBRC 106333</strain>
    </source>
</reference>
<comment type="caution">
    <text evidence="8">The sequence shown here is derived from an EMBL/GenBank/DDBJ whole genome shotgun (WGS) entry which is preliminary data.</text>
</comment>
<keyword evidence="2" id="KW-0805">Transcription regulation</keyword>
<keyword evidence="4" id="KW-0238">DNA-binding</keyword>
<dbReference type="InterPro" id="IPR039425">
    <property type="entry name" value="RNA_pol_sigma-70-like"/>
</dbReference>
<dbReference type="SUPFAM" id="SSF88946">
    <property type="entry name" value="Sigma2 domain of RNA polymerase sigma factors"/>
    <property type="match status" value="1"/>
</dbReference>
<gene>
    <name evidence="8" type="ORF">DC3_45790</name>
</gene>
<dbReference type="GO" id="GO:0016987">
    <property type="term" value="F:sigma factor activity"/>
    <property type="evidence" value="ECO:0007669"/>
    <property type="project" value="UniProtKB-KW"/>
</dbReference>
<dbReference type="SUPFAM" id="SSF88659">
    <property type="entry name" value="Sigma3 and sigma4 domains of RNA polymerase sigma factors"/>
    <property type="match status" value="1"/>
</dbReference>
<feature type="domain" description="RNA polymerase sigma-70 region 4" evidence="7">
    <location>
        <begin position="141"/>
        <end position="189"/>
    </location>
</feature>
<evidence type="ECO:0000313" key="9">
    <source>
        <dbReference type="Proteomes" id="UP000321306"/>
    </source>
</evidence>
<name>A0A511N7Y9_DEIC1</name>
<dbReference type="NCBIfam" id="TIGR02937">
    <property type="entry name" value="sigma70-ECF"/>
    <property type="match status" value="1"/>
</dbReference>